<feature type="compositionally biased region" description="Polar residues" evidence="1">
    <location>
        <begin position="17"/>
        <end position="48"/>
    </location>
</feature>
<evidence type="ECO:0000256" key="1">
    <source>
        <dbReference type="SAM" id="MobiDB-lite"/>
    </source>
</evidence>
<gene>
    <name evidence="2" type="ORF">CC80DRAFT_493831</name>
</gene>
<reference evidence="2" key="1">
    <citation type="journal article" date="2020" name="Stud. Mycol.">
        <title>101 Dothideomycetes genomes: a test case for predicting lifestyles and emergence of pathogens.</title>
        <authorList>
            <person name="Haridas S."/>
            <person name="Albert R."/>
            <person name="Binder M."/>
            <person name="Bloem J."/>
            <person name="Labutti K."/>
            <person name="Salamov A."/>
            <person name="Andreopoulos B."/>
            <person name="Baker S."/>
            <person name="Barry K."/>
            <person name="Bills G."/>
            <person name="Bluhm B."/>
            <person name="Cannon C."/>
            <person name="Castanera R."/>
            <person name="Culley D."/>
            <person name="Daum C."/>
            <person name="Ezra D."/>
            <person name="Gonzalez J."/>
            <person name="Henrissat B."/>
            <person name="Kuo A."/>
            <person name="Liang C."/>
            <person name="Lipzen A."/>
            <person name="Lutzoni F."/>
            <person name="Magnuson J."/>
            <person name="Mondo S."/>
            <person name="Nolan M."/>
            <person name="Ohm R."/>
            <person name="Pangilinan J."/>
            <person name="Park H.-J."/>
            <person name="Ramirez L."/>
            <person name="Alfaro M."/>
            <person name="Sun H."/>
            <person name="Tritt A."/>
            <person name="Yoshinaga Y."/>
            <person name="Zwiers L.-H."/>
            <person name="Turgeon B."/>
            <person name="Goodwin S."/>
            <person name="Spatafora J."/>
            <person name="Crous P."/>
            <person name="Grigoriev I."/>
        </authorList>
    </citation>
    <scope>NUCLEOTIDE SEQUENCE</scope>
    <source>
        <strain evidence="2">CBS 675.92</strain>
    </source>
</reference>
<dbReference type="Proteomes" id="UP000800035">
    <property type="component" value="Unassembled WGS sequence"/>
</dbReference>
<dbReference type="AlphaFoldDB" id="A0A6A5TNR3"/>
<name>A0A6A5TNR3_9PLEO</name>
<organism evidence="2 3">
    <name type="scientific">Byssothecium circinans</name>
    <dbReference type="NCBI Taxonomy" id="147558"/>
    <lineage>
        <taxon>Eukaryota</taxon>
        <taxon>Fungi</taxon>
        <taxon>Dikarya</taxon>
        <taxon>Ascomycota</taxon>
        <taxon>Pezizomycotina</taxon>
        <taxon>Dothideomycetes</taxon>
        <taxon>Pleosporomycetidae</taxon>
        <taxon>Pleosporales</taxon>
        <taxon>Massarineae</taxon>
        <taxon>Massarinaceae</taxon>
        <taxon>Byssothecium</taxon>
    </lineage>
</organism>
<proteinExistence type="predicted"/>
<evidence type="ECO:0000313" key="2">
    <source>
        <dbReference type="EMBL" id="KAF1954345.1"/>
    </source>
</evidence>
<protein>
    <submittedName>
        <fullName evidence="2">Uncharacterized protein</fullName>
    </submittedName>
</protein>
<dbReference type="EMBL" id="ML976999">
    <property type="protein sequence ID" value="KAF1954345.1"/>
    <property type="molecule type" value="Genomic_DNA"/>
</dbReference>
<feature type="non-terminal residue" evidence="2">
    <location>
        <position position="91"/>
    </location>
</feature>
<sequence>MCSPALSHINPHPSPSLPKTVTPTTLQKENFTHALQQTTKKTPLTSHNKPPPQKPSDPHGTSMPHPTLPPYPHYNQHFAAKLLEPARLRLV</sequence>
<feature type="region of interest" description="Disordered" evidence="1">
    <location>
        <begin position="1"/>
        <end position="74"/>
    </location>
</feature>
<keyword evidence="3" id="KW-1185">Reference proteome</keyword>
<accession>A0A6A5TNR3</accession>
<evidence type="ECO:0000313" key="3">
    <source>
        <dbReference type="Proteomes" id="UP000800035"/>
    </source>
</evidence>